<dbReference type="Proteomes" id="UP000184501">
    <property type="component" value="Unassembled WGS sequence"/>
</dbReference>
<dbReference type="InterPro" id="IPR036388">
    <property type="entry name" value="WH-like_DNA-bd_sf"/>
</dbReference>
<dbReference type="GO" id="GO:0003677">
    <property type="term" value="F:DNA binding"/>
    <property type="evidence" value="ECO:0007669"/>
    <property type="project" value="UniProtKB-KW"/>
</dbReference>
<dbReference type="SUPFAM" id="SSF88659">
    <property type="entry name" value="Sigma3 and sigma4 domains of RNA polymerase sigma factors"/>
    <property type="match status" value="1"/>
</dbReference>
<keyword evidence="9" id="KW-1185">Reference proteome</keyword>
<evidence type="ECO:0000256" key="5">
    <source>
        <dbReference type="ARBA" id="ARBA00023163"/>
    </source>
</evidence>
<sequence length="214" mass="23960">MTDLPPHSSPRPERERREPDELGELGELGELVAAARAGDHDAWRRLVDRFAGLVWTVARRHRLPAADADDVCQVTWLRLAQQLPALRDPSRLAAWLVTTTRREAARVRTARRREHPVEPDLVPASSVDGPEDQVLRNEDDAALWRVFTRLPERCQHLLRTLAVYPETSYVDLARAFGLRPGSVGPARTRCLRALRGLMSEAGLLPEPAAAGARR</sequence>
<dbReference type="Gene3D" id="1.10.1740.10">
    <property type="match status" value="1"/>
</dbReference>
<feature type="domain" description="RNA polymerase sigma-70 region 2" evidence="7">
    <location>
        <begin position="46"/>
        <end position="113"/>
    </location>
</feature>
<dbReference type="PANTHER" id="PTHR43133:SF8">
    <property type="entry name" value="RNA POLYMERASE SIGMA FACTOR HI_1459-RELATED"/>
    <property type="match status" value="1"/>
</dbReference>
<keyword evidence="2" id="KW-0805">Transcription regulation</keyword>
<dbReference type="InterPro" id="IPR014284">
    <property type="entry name" value="RNA_pol_sigma-70_dom"/>
</dbReference>
<protein>
    <submittedName>
        <fullName evidence="8">RNA polymerase sigma factor, sigma-70 family</fullName>
    </submittedName>
</protein>
<dbReference type="EMBL" id="FQVN01000001">
    <property type="protein sequence ID" value="SHE50969.1"/>
    <property type="molecule type" value="Genomic_DNA"/>
</dbReference>
<dbReference type="PANTHER" id="PTHR43133">
    <property type="entry name" value="RNA POLYMERASE ECF-TYPE SIGMA FACTO"/>
    <property type="match status" value="1"/>
</dbReference>
<keyword evidence="4" id="KW-0238">DNA-binding</keyword>
<feature type="region of interest" description="Disordered" evidence="6">
    <location>
        <begin position="1"/>
        <end position="25"/>
    </location>
</feature>
<name>A0A1M4U2H9_STRHI</name>
<dbReference type="InterPro" id="IPR013324">
    <property type="entry name" value="RNA_pol_sigma_r3/r4-like"/>
</dbReference>
<evidence type="ECO:0000256" key="3">
    <source>
        <dbReference type="ARBA" id="ARBA00023082"/>
    </source>
</evidence>
<reference evidence="8 9" key="1">
    <citation type="submission" date="2016-11" db="EMBL/GenBank/DDBJ databases">
        <authorList>
            <person name="Jaros S."/>
            <person name="Januszkiewicz K."/>
            <person name="Wedrychowicz H."/>
        </authorList>
    </citation>
    <scope>NUCLEOTIDE SEQUENCE [LARGE SCALE GENOMIC DNA]</scope>
    <source>
        <strain evidence="8 9">DSM 44523</strain>
    </source>
</reference>
<dbReference type="NCBIfam" id="TIGR02937">
    <property type="entry name" value="sigma70-ECF"/>
    <property type="match status" value="1"/>
</dbReference>
<comment type="similarity">
    <text evidence="1">Belongs to the sigma-70 factor family. ECF subfamily.</text>
</comment>
<dbReference type="SUPFAM" id="SSF88946">
    <property type="entry name" value="Sigma2 domain of RNA polymerase sigma factors"/>
    <property type="match status" value="1"/>
</dbReference>
<evidence type="ECO:0000259" key="7">
    <source>
        <dbReference type="Pfam" id="PF04542"/>
    </source>
</evidence>
<dbReference type="OrthoDB" id="265863at2"/>
<dbReference type="RefSeq" id="WP_083959223.1">
    <property type="nucleotide sequence ID" value="NZ_FQVN01000001.1"/>
</dbReference>
<proteinExistence type="inferred from homology"/>
<feature type="region of interest" description="Disordered" evidence="6">
    <location>
        <begin position="107"/>
        <end position="132"/>
    </location>
</feature>
<dbReference type="Pfam" id="PF04542">
    <property type="entry name" value="Sigma70_r2"/>
    <property type="match status" value="1"/>
</dbReference>
<accession>A0A1M4U2H9</accession>
<dbReference type="InterPro" id="IPR007627">
    <property type="entry name" value="RNA_pol_sigma70_r2"/>
</dbReference>
<dbReference type="AlphaFoldDB" id="A0A1M4U2H9"/>
<gene>
    <name evidence="8" type="ORF">SAMN05444320_101276</name>
</gene>
<dbReference type="InterPro" id="IPR039425">
    <property type="entry name" value="RNA_pol_sigma-70-like"/>
</dbReference>
<evidence type="ECO:0000256" key="1">
    <source>
        <dbReference type="ARBA" id="ARBA00010641"/>
    </source>
</evidence>
<evidence type="ECO:0000256" key="2">
    <source>
        <dbReference type="ARBA" id="ARBA00023015"/>
    </source>
</evidence>
<evidence type="ECO:0000313" key="9">
    <source>
        <dbReference type="Proteomes" id="UP000184501"/>
    </source>
</evidence>
<evidence type="ECO:0000313" key="8">
    <source>
        <dbReference type="EMBL" id="SHE50969.1"/>
    </source>
</evidence>
<evidence type="ECO:0000256" key="4">
    <source>
        <dbReference type="ARBA" id="ARBA00023125"/>
    </source>
</evidence>
<dbReference type="STRING" id="2017.SAMN05444320_101276"/>
<dbReference type="GO" id="GO:0006352">
    <property type="term" value="P:DNA-templated transcription initiation"/>
    <property type="evidence" value="ECO:0007669"/>
    <property type="project" value="InterPro"/>
</dbReference>
<keyword evidence="3" id="KW-0731">Sigma factor</keyword>
<dbReference type="Gene3D" id="1.10.10.10">
    <property type="entry name" value="Winged helix-like DNA-binding domain superfamily/Winged helix DNA-binding domain"/>
    <property type="match status" value="1"/>
</dbReference>
<dbReference type="InterPro" id="IPR013325">
    <property type="entry name" value="RNA_pol_sigma_r2"/>
</dbReference>
<organism evidence="8 9">
    <name type="scientific">Streptoalloteichus hindustanus</name>
    <dbReference type="NCBI Taxonomy" id="2017"/>
    <lineage>
        <taxon>Bacteria</taxon>
        <taxon>Bacillati</taxon>
        <taxon>Actinomycetota</taxon>
        <taxon>Actinomycetes</taxon>
        <taxon>Pseudonocardiales</taxon>
        <taxon>Pseudonocardiaceae</taxon>
        <taxon>Streptoalloteichus</taxon>
    </lineage>
</organism>
<dbReference type="GO" id="GO:0016987">
    <property type="term" value="F:sigma factor activity"/>
    <property type="evidence" value="ECO:0007669"/>
    <property type="project" value="UniProtKB-KW"/>
</dbReference>
<feature type="compositionally biased region" description="Basic and acidic residues" evidence="6">
    <location>
        <begin position="10"/>
        <end position="20"/>
    </location>
</feature>
<evidence type="ECO:0000256" key="6">
    <source>
        <dbReference type="SAM" id="MobiDB-lite"/>
    </source>
</evidence>
<keyword evidence="5" id="KW-0804">Transcription</keyword>